<proteinExistence type="predicted"/>
<dbReference type="AlphaFoldDB" id="A0A9Q3GM48"/>
<dbReference type="EMBL" id="AVOT02002852">
    <property type="protein sequence ID" value="MBW0471762.1"/>
    <property type="molecule type" value="Genomic_DNA"/>
</dbReference>
<keyword evidence="2" id="KW-1185">Reference proteome</keyword>
<reference evidence="1" key="1">
    <citation type="submission" date="2021-03" db="EMBL/GenBank/DDBJ databases">
        <title>Draft genome sequence of rust myrtle Austropuccinia psidii MF-1, a brazilian biotype.</title>
        <authorList>
            <person name="Quecine M.C."/>
            <person name="Pachon D.M.R."/>
            <person name="Bonatelli M.L."/>
            <person name="Correr F.H."/>
            <person name="Franceschini L.M."/>
            <person name="Leite T.F."/>
            <person name="Margarido G.R.A."/>
            <person name="Almeida C.A."/>
            <person name="Ferrarezi J.A."/>
            <person name="Labate C.A."/>
        </authorList>
    </citation>
    <scope>NUCLEOTIDE SEQUENCE</scope>
    <source>
        <strain evidence="1">MF-1</strain>
    </source>
</reference>
<accession>A0A9Q3GM48</accession>
<name>A0A9Q3GM48_9BASI</name>
<gene>
    <name evidence="1" type="ORF">O181_011477</name>
</gene>
<organism evidence="1 2">
    <name type="scientific">Austropuccinia psidii MF-1</name>
    <dbReference type="NCBI Taxonomy" id="1389203"/>
    <lineage>
        <taxon>Eukaryota</taxon>
        <taxon>Fungi</taxon>
        <taxon>Dikarya</taxon>
        <taxon>Basidiomycota</taxon>
        <taxon>Pucciniomycotina</taxon>
        <taxon>Pucciniomycetes</taxon>
        <taxon>Pucciniales</taxon>
        <taxon>Sphaerophragmiaceae</taxon>
        <taxon>Austropuccinia</taxon>
    </lineage>
</organism>
<dbReference type="Proteomes" id="UP000765509">
    <property type="component" value="Unassembled WGS sequence"/>
</dbReference>
<sequence length="112" mass="12303">MSTTSQPLRIGMINICVQINSDINLNKGNSYIDSWIIPWNNHQNILGFLPNHQHTIGSLPGTLSNTLIPFLGEPQASMHCGPGGAWIENCQSNSTQTLFVEGVFMTDTNYPS</sequence>
<evidence type="ECO:0000313" key="1">
    <source>
        <dbReference type="EMBL" id="MBW0471762.1"/>
    </source>
</evidence>
<evidence type="ECO:0000313" key="2">
    <source>
        <dbReference type="Proteomes" id="UP000765509"/>
    </source>
</evidence>
<protein>
    <submittedName>
        <fullName evidence="1">Uncharacterized protein</fullName>
    </submittedName>
</protein>
<comment type="caution">
    <text evidence="1">The sequence shown here is derived from an EMBL/GenBank/DDBJ whole genome shotgun (WGS) entry which is preliminary data.</text>
</comment>